<feature type="domain" description="VWFC" evidence="2">
    <location>
        <begin position="187"/>
        <end position="252"/>
    </location>
</feature>
<dbReference type="Proteomes" id="UP000611227">
    <property type="component" value="Unassembled WGS sequence"/>
</dbReference>
<name>A0A852CMY1_9PICI</name>
<dbReference type="EMBL" id="WBNM01043672">
    <property type="protein sequence ID" value="NXP82443.1"/>
    <property type="molecule type" value="Genomic_DNA"/>
</dbReference>
<dbReference type="Gene3D" id="2.10.70.10">
    <property type="entry name" value="Complement Module, domain 1"/>
    <property type="match status" value="1"/>
</dbReference>
<dbReference type="SUPFAM" id="SSF57603">
    <property type="entry name" value="FnI-like domain"/>
    <property type="match status" value="2"/>
</dbReference>
<evidence type="ECO:0000259" key="2">
    <source>
        <dbReference type="PROSITE" id="PS50184"/>
    </source>
</evidence>
<dbReference type="Pfam" id="PF00093">
    <property type="entry name" value="VWC"/>
    <property type="match status" value="2"/>
</dbReference>
<dbReference type="PROSITE" id="PS50184">
    <property type="entry name" value="VWFC_2"/>
    <property type="match status" value="2"/>
</dbReference>
<dbReference type="PANTHER" id="PTHR46303:SF3">
    <property type="entry name" value="CHORDIN-LIKE PROTEIN 2"/>
    <property type="match status" value="1"/>
</dbReference>
<proteinExistence type="predicted"/>
<evidence type="ECO:0000256" key="1">
    <source>
        <dbReference type="SAM" id="MobiDB-lite"/>
    </source>
</evidence>
<feature type="non-terminal residue" evidence="3">
    <location>
        <position position="1"/>
    </location>
</feature>
<feature type="domain" description="VWFC" evidence="2">
    <location>
        <begin position="46"/>
        <end position="112"/>
    </location>
</feature>
<evidence type="ECO:0000313" key="3">
    <source>
        <dbReference type="EMBL" id="NXP82443.1"/>
    </source>
</evidence>
<dbReference type="PROSITE" id="PS01208">
    <property type="entry name" value="VWFC_1"/>
    <property type="match status" value="1"/>
</dbReference>
<dbReference type="GO" id="GO:0030514">
    <property type="term" value="P:negative regulation of BMP signaling pathway"/>
    <property type="evidence" value="ECO:0007669"/>
    <property type="project" value="TreeGrafter"/>
</dbReference>
<accession>A0A852CMY1</accession>
<comment type="caution">
    <text evidence="3">The sequence shown here is derived from an EMBL/GenBank/DDBJ whole genome shotgun (WGS) entry which is preliminary data.</text>
</comment>
<dbReference type="InterPro" id="IPR045717">
    <property type="entry name" value="CHRDL1/2"/>
</dbReference>
<organism evidence="3 4">
    <name type="scientific">Ramphastos sulfuratus</name>
    <dbReference type="NCBI Taxonomy" id="322582"/>
    <lineage>
        <taxon>Eukaryota</taxon>
        <taxon>Metazoa</taxon>
        <taxon>Chordata</taxon>
        <taxon>Craniata</taxon>
        <taxon>Vertebrata</taxon>
        <taxon>Euteleostomi</taxon>
        <taxon>Archelosauria</taxon>
        <taxon>Archosauria</taxon>
        <taxon>Dinosauria</taxon>
        <taxon>Saurischia</taxon>
        <taxon>Theropoda</taxon>
        <taxon>Coelurosauria</taxon>
        <taxon>Aves</taxon>
        <taxon>Neognathae</taxon>
        <taxon>Neoaves</taxon>
        <taxon>Telluraves</taxon>
        <taxon>Coraciimorphae</taxon>
        <taxon>Piciformes</taxon>
        <taxon>Ramphastidae</taxon>
        <taxon>Ramphastos</taxon>
    </lineage>
</organism>
<dbReference type="SMART" id="SM00214">
    <property type="entry name" value="VWC"/>
    <property type="match status" value="2"/>
</dbReference>
<dbReference type="GO" id="GO:0030154">
    <property type="term" value="P:cell differentiation"/>
    <property type="evidence" value="ECO:0007669"/>
    <property type="project" value="TreeGrafter"/>
</dbReference>
<dbReference type="Gene3D" id="6.20.200.20">
    <property type="match status" value="2"/>
</dbReference>
<protein>
    <submittedName>
        <fullName evidence="3">CRDL2 protein</fullName>
    </submittedName>
</protein>
<keyword evidence="4" id="KW-1185">Reference proteome</keyword>
<feature type="region of interest" description="Disordered" evidence="1">
    <location>
        <begin position="138"/>
        <end position="157"/>
    </location>
</feature>
<dbReference type="InterPro" id="IPR001007">
    <property type="entry name" value="VWF_dom"/>
</dbReference>
<dbReference type="GO" id="GO:0005615">
    <property type="term" value="C:extracellular space"/>
    <property type="evidence" value="ECO:0007669"/>
    <property type="project" value="TreeGrafter"/>
</dbReference>
<gene>
    <name evidence="3" type="primary">Chrdl2</name>
    <name evidence="3" type="ORF">RAMSUL_R13796</name>
</gene>
<dbReference type="GO" id="GO:0036122">
    <property type="term" value="F:BMP binding"/>
    <property type="evidence" value="ECO:0007669"/>
    <property type="project" value="TreeGrafter"/>
</dbReference>
<feature type="non-terminal residue" evidence="3">
    <location>
        <position position="311"/>
    </location>
</feature>
<dbReference type="AlphaFoldDB" id="A0A852CMY1"/>
<reference evidence="3" key="1">
    <citation type="submission" date="2019-09" db="EMBL/GenBank/DDBJ databases">
        <title>Bird 10,000 Genomes (B10K) Project - Family phase.</title>
        <authorList>
            <person name="Zhang G."/>
        </authorList>
    </citation>
    <scope>NUCLEOTIDE SEQUENCE</scope>
    <source>
        <strain evidence="3">B10K-DU-001-30</strain>
        <tissue evidence="3">Muscle</tissue>
    </source>
</reference>
<evidence type="ECO:0000313" key="4">
    <source>
        <dbReference type="Proteomes" id="UP000611227"/>
    </source>
</evidence>
<dbReference type="PANTHER" id="PTHR46303">
    <property type="entry name" value="VWFC DOMAIN-CONTAINING PROTEIN"/>
    <property type="match status" value="1"/>
</dbReference>
<sequence length="311" mass="33180">SQNAHVRCYRIQCPALPCPRPVTDPQQCCPRCLEPQPSSALGTARGTCSYKGSSYQPGETFSSRELLPGSQRQHCTQCHCTEGQISCGQVPCPELPCPSPRATPDPCCQPCTGVPSEEPTEEEGLRLPVGTRHCQDQCSGEAVGTQPSGARSSPALPSSLEDIARSLSPKAGGGTTVRIVLREKHKKACLYQGQTYSHGDVWHPALRRHGLLPCVLCTCRDGIQHCQRLSCPTEYPCAHPRALPGKCCKVCPASAKPTDAAAPSSCCTKPPHRALMSLLVPPSSEASPEVLRTVAEEEAAEGMGSWHLPKG</sequence>